<evidence type="ECO:0000256" key="10">
    <source>
        <dbReference type="ARBA" id="ARBA00025416"/>
    </source>
</evidence>
<dbReference type="STRING" id="41067.A0A2I2FPY6"/>
<evidence type="ECO:0000256" key="5">
    <source>
        <dbReference type="ARBA" id="ARBA00020656"/>
    </source>
</evidence>
<dbReference type="InterPro" id="IPR033947">
    <property type="entry name" value="ETF_alpha_N"/>
</dbReference>
<dbReference type="InterPro" id="IPR029035">
    <property type="entry name" value="DHS-like_NAD/FAD-binding_dom"/>
</dbReference>
<dbReference type="GO" id="GO:0009055">
    <property type="term" value="F:electron transfer activity"/>
    <property type="evidence" value="ECO:0007669"/>
    <property type="project" value="InterPro"/>
</dbReference>
<keyword evidence="7" id="KW-0285">Flavoprotein</keyword>
<dbReference type="SMART" id="SM00893">
    <property type="entry name" value="ETF"/>
    <property type="match status" value="1"/>
</dbReference>
<feature type="compositionally biased region" description="Basic and acidic residues" evidence="11">
    <location>
        <begin position="367"/>
        <end position="388"/>
    </location>
</feature>
<dbReference type="Gene3D" id="3.40.50.1220">
    <property type="entry name" value="TPP-binding domain"/>
    <property type="match status" value="1"/>
</dbReference>
<evidence type="ECO:0000313" key="13">
    <source>
        <dbReference type="EMBL" id="PLB42684.1"/>
    </source>
</evidence>
<evidence type="ECO:0000256" key="8">
    <source>
        <dbReference type="ARBA" id="ARBA00022827"/>
    </source>
</evidence>
<dbReference type="InterPro" id="IPR014729">
    <property type="entry name" value="Rossmann-like_a/b/a_fold"/>
</dbReference>
<dbReference type="Gene3D" id="3.40.50.620">
    <property type="entry name" value="HUPs"/>
    <property type="match status" value="1"/>
</dbReference>
<dbReference type="Pfam" id="PF01012">
    <property type="entry name" value="ETF"/>
    <property type="match status" value="1"/>
</dbReference>
<feature type="region of interest" description="Disordered" evidence="11">
    <location>
        <begin position="200"/>
        <end position="219"/>
    </location>
</feature>
<feature type="domain" description="Electron transfer flavoprotein alpha/beta-subunit N-terminal" evidence="12">
    <location>
        <begin position="438"/>
        <end position="620"/>
    </location>
</feature>
<sequence length="752" mass="80460">MVSSNAVTTKVTSGSPYQLDQNQVSRASSALLRHIKTQQVDKEKTATKKTLIGDNDDDSDAEDIPLNNEAVWLVLTTKKHVVDKNRLKPGKITIPHSLNASPSLSVCLITADPQRAVKNIVADESFPQHLTSRIDKVIGFSKLKSRYQSFESRRQLFSEHDVFLADDRIIMRLVKTLGKIFYKSSKRPIPVRIAEIEKVDGKKVKKDPKQRSKPNAEDSAFASPAIVAKEIEKALNSAAVQLAPATTAAIRVGSSNFTPQQLSENVEAVVKGLTDKFITKGWKNVKALHVKGANTMAMPIWLASELWVEEGDVVEKTADDDKAIEGAKNDKKRKQIEAGEGEKISEGGKKSKKPKAADDDEAASLSARKEKLQKQKAKALQDGEESGRKAAATPAKAEAGSTKKKRKQSVLRAARSQLNPSRAFNQPTASAYARLLSTLALLEQRDGQLQNSSLSAIAAAQKLGGPVTAFLAGSGVKGTSAVEAAKIKGLDKVMAVDNDAYEKGLPENYAPLLVENIKKGEFTHVVGSHSAFGKSLLPRVAALLDVQQVSDITGIESEDTFVRPIYAGNAILTVQSSDSIKVITVRGTAFQGTETEGGSAEIVEGSDPKAPAQTEWVSEELAKSERPDLGVASRVVSGGRGLKSKEEFDRVIVPLADSLGAAIGASRAAVDSGFADNSLQVGQTGKNVAPQLYLCAGISGAIQHLAGMKDSKVIAAINKDPDAPIFQVADVGLVGDLFEKVPEMTEKLKAQA</sequence>
<evidence type="ECO:0000256" key="3">
    <source>
        <dbReference type="ARBA" id="ARBA00005817"/>
    </source>
</evidence>
<dbReference type="CDD" id="cd01715">
    <property type="entry name" value="ETF_alpha"/>
    <property type="match status" value="1"/>
</dbReference>
<feature type="compositionally biased region" description="Low complexity" evidence="11">
    <location>
        <begin position="390"/>
        <end position="399"/>
    </location>
</feature>
<name>A0A2I2FPY6_ASPCN</name>
<keyword evidence="13" id="KW-0689">Ribosomal protein</keyword>
<dbReference type="FunFam" id="3.40.50.790:FF:000006">
    <property type="entry name" value="Electron transfer flavoprotein alpha-subunit"/>
    <property type="match status" value="1"/>
</dbReference>
<dbReference type="GeneID" id="36521875"/>
<evidence type="ECO:0000256" key="6">
    <source>
        <dbReference type="ARBA" id="ARBA00022448"/>
    </source>
</evidence>
<evidence type="ECO:0000259" key="12">
    <source>
        <dbReference type="SMART" id="SM00893"/>
    </source>
</evidence>
<dbReference type="InterPro" id="IPR014730">
    <property type="entry name" value="ETF_a/b_N"/>
</dbReference>
<feature type="region of interest" description="Disordered" evidence="11">
    <location>
        <begin position="319"/>
        <end position="419"/>
    </location>
</feature>
<evidence type="ECO:0000256" key="2">
    <source>
        <dbReference type="ARBA" id="ARBA00004305"/>
    </source>
</evidence>
<feature type="compositionally biased region" description="Basic and acidic residues" evidence="11">
    <location>
        <begin position="319"/>
        <end position="349"/>
    </location>
</feature>
<comment type="similarity">
    <text evidence="3">Belongs to the ETF alpha-subunit/FixB family.</text>
</comment>
<dbReference type="SUPFAM" id="SSF52467">
    <property type="entry name" value="DHS-like NAD/FAD-binding domain"/>
    <property type="match status" value="1"/>
</dbReference>
<comment type="subcellular location">
    <subcellularLocation>
        <location evidence="2">Mitochondrion matrix</location>
    </subcellularLocation>
</comment>
<comment type="cofactor">
    <cofactor evidence="1">
        <name>FAD</name>
        <dbReference type="ChEBI" id="CHEBI:57692"/>
    </cofactor>
</comment>
<gene>
    <name evidence="13" type="ORF">BDW47DRAFT_114776</name>
</gene>
<dbReference type="FunFam" id="3.40.50.1220:FF:000001">
    <property type="entry name" value="Electron transfer flavoprotein, alpha subunit"/>
    <property type="match status" value="1"/>
</dbReference>
<dbReference type="GO" id="GO:0005759">
    <property type="term" value="C:mitochondrial matrix"/>
    <property type="evidence" value="ECO:0007669"/>
    <property type="project" value="UniProtKB-SubCell"/>
</dbReference>
<keyword evidence="14" id="KW-1185">Reference proteome</keyword>
<dbReference type="GO" id="GO:0005840">
    <property type="term" value="C:ribosome"/>
    <property type="evidence" value="ECO:0007669"/>
    <property type="project" value="UniProtKB-KW"/>
</dbReference>
<dbReference type="InterPro" id="IPR001308">
    <property type="entry name" value="ETF_a/FixB"/>
</dbReference>
<dbReference type="Gene3D" id="3.40.50.790">
    <property type="match status" value="1"/>
</dbReference>
<dbReference type="SUPFAM" id="SSF56808">
    <property type="entry name" value="Ribosomal protein L1"/>
    <property type="match status" value="1"/>
</dbReference>
<reference evidence="13 14" key="1">
    <citation type="submission" date="2017-12" db="EMBL/GenBank/DDBJ databases">
        <authorList>
            <consortium name="DOE Joint Genome Institute"/>
            <person name="Haridas S."/>
            <person name="Kjaerbolling I."/>
            <person name="Vesth T.C."/>
            <person name="Frisvad J.C."/>
            <person name="Nybo J.L."/>
            <person name="Theobald S."/>
            <person name="Kuo A."/>
            <person name="Bowyer P."/>
            <person name="Matsuda Y."/>
            <person name="Mondo S."/>
            <person name="Lyhne E.K."/>
            <person name="Kogle M.E."/>
            <person name="Clum A."/>
            <person name="Lipzen A."/>
            <person name="Salamov A."/>
            <person name="Ngan C.Y."/>
            <person name="Daum C."/>
            <person name="Chiniquy J."/>
            <person name="Barry K."/>
            <person name="LaButti K."/>
            <person name="Simmons B.A."/>
            <person name="Magnuson J.K."/>
            <person name="Mortensen U.H."/>
            <person name="Larsen T.O."/>
            <person name="Grigoriev I.V."/>
            <person name="Baker S.E."/>
            <person name="Andersen M.R."/>
            <person name="Nordberg H.P."/>
            <person name="Cantor M.N."/>
            <person name="Hua S.X."/>
        </authorList>
    </citation>
    <scope>NUCLEOTIDE SEQUENCE [LARGE SCALE GENOMIC DNA]</scope>
    <source>
        <strain evidence="13 14">CBS 102.13</strain>
    </source>
</reference>
<evidence type="ECO:0000256" key="9">
    <source>
        <dbReference type="ARBA" id="ARBA00022982"/>
    </source>
</evidence>
<dbReference type="Pfam" id="PF00687">
    <property type="entry name" value="Ribosomal_L1"/>
    <property type="match status" value="1"/>
</dbReference>
<keyword evidence="9" id="KW-0249">Electron transport</keyword>
<dbReference type="RefSeq" id="XP_024676696.1">
    <property type="nucleotide sequence ID" value="XM_024814715.1"/>
</dbReference>
<evidence type="ECO:0000256" key="7">
    <source>
        <dbReference type="ARBA" id="ARBA00022630"/>
    </source>
</evidence>
<dbReference type="InterPro" id="IPR023674">
    <property type="entry name" value="Ribosomal_uL1-like"/>
</dbReference>
<comment type="function">
    <text evidence="10">The electron transfer flavoprotein serves as a specific electron acceptor for several dehydrogenases, including five acyl-CoA dehydrogenases, glutaryl-CoA and sarcosine dehydrogenase. It transfers the electrons to the main mitochondrial respiratory chain via ETF-ubiquinone oxidoreductase (ETF dehydrogenase).</text>
</comment>
<dbReference type="EMBL" id="KZ559117">
    <property type="protein sequence ID" value="PLB42684.1"/>
    <property type="molecule type" value="Genomic_DNA"/>
</dbReference>
<proteinExistence type="inferred from homology"/>
<evidence type="ECO:0000256" key="1">
    <source>
        <dbReference type="ARBA" id="ARBA00001974"/>
    </source>
</evidence>
<dbReference type="OrthoDB" id="1715808at2759"/>
<protein>
    <recommendedName>
        <fullName evidence="5">Probable electron transfer flavoprotein subunit alpha, mitochondrial</fullName>
    </recommendedName>
</protein>
<dbReference type="CDD" id="cd00403">
    <property type="entry name" value="Ribosomal_L1"/>
    <property type="match status" value="1"/>
</dbReference>
<dbReference type="FunFam" id="3.40.50.620:FF:000041">
    <property type="entry name" value="Electron transfer flavoprotein alpha subunit"/>
    <property type="match status" value="1"/>
</dbReference>
<accession>A0A2I2FPY6</accession>
<dbReference type="InterPro" id="IPR014731">
    <property type="entry name" value="ETF_asu_C"/>
</dbReference>
<dbReference type="PANTHER" id="PTHR43153">
    <property type="entry name" value="ELECTRON TRANSFER FLAVOPROTEIN ALPHA"/>
    <property type="match status" value="1"/>
</dbReference>
<evidence type="ECO:0000313" key="14">
    <source>
        <dbReference type="Proteomes" id="UP000234585"/>
    </source>
</evidence>
<keyword evidence="13" id="KW-0687">Ribonucleoprotein</keyword>
<dbReference type="PANTHER" id="PTHR43153:SF1">
    <property type="entry name" value="ELECTRON TRANSFER FLAVOPROTEIN SUBUNIT ALPHA, MITOCHONDRIAL"/>
    <property type="match status" value="1"/>
</dbReference>
<dbReference type="SUPFAM" id="SSF52402">
    <property type="entry name" value="Adenine nucleotide alpha hydrolases-like"/>
    <property type="match status" value="1"/>
</dbReference>
<organism evidence="13 14">
    <name type="scientific">Aspergillus candidus</name>
    <dbReference type="NCBI Taxonomy" id="41067"/>
    <lineage>
        <taxon>Eukaryota</taxon>
        <taxon>Fungi</taxon>
        <taxon>Dikarya</taxon>
        <taxon>Ascomycota</taxon>
        <taxon>Pezizomycotina</taxon>
        <taxon>Eurotiomycetes</taxon>
        <taxon>Eurotiomycetidae</taxon>
        <taxon>Eurotiales</taxon>
        <taxon>Aspergillaceae</taxon>
        <taxon>Aspergillus</taxon>
        <taxon>Aspergillus subgen. Circumdati</taxon>
    </lineage>
</organism>
<evidence type="ECO:0000256" key="4">
    <source>
        <dbReference type="ARBA" id="ARBA00011355"/>
    </source>
</evidence>
<dbReference type="Proteomes" id="UP000234585">
    <property type="component" value="Unassembled WGS sequence"/>
</dbReference>
<dbReference type="Pfam" id="PF00766">
    <property type="entry name" value="ETF_alpha"/>
    <property type="match status" value="1"/>
</dbReference>
<evidence type="ECO:0000256" key="11">
    <source>
        <dbReference type="SAM" id="MobiDB-lite"/>
    </source>
</evidence>
<dbReference type="GO" id="GO:0050660">
    <property type="term" value="F:flavin adenine dinucleotide binding"/>
    <property type="evidence" value="ECO:0007669"/>
    <property type="project" value="InterPro"/>
</dbReference>
<dbReference type="AlphaFoldDB" id="A0A2I2FPY6"/>
<comment type="subunit">
    <text evidence="4">Heterodimer of an alpha and a beta subunit.</text>
</comment>
<dbReference type="GO" id="GO:0033539">
    <property type="term" value="P:fatty acid beta-oxidation using acyl-CoA dehydrogenase"/>
    <property type="evidence" value="ECO:0007669"/>
    <property type="project" value="TreeGrafter"/>
</dbReference>
<keyword evidence="6" id="KW-0813">Transport</keyword>
<dbReference type="InterPro" id="IPR016095">
    <property type="entry name" value="Ribosomal_uL1_3-a/b-sand"/>
</dbReference>
<dbReference type="InterPro" id="IPR028364">
    <property type="entry name" value="Ribosomal_uL1/biogenesis"/>
</dbReference>
<feature type="compositionally biased region" description="Basic and acidic residues" evidence="11">
    <location>
        <begin position="200"/>
        <end position="216"/>
    </location>
</feature>
<keyword evidence="8" id="KW-0274">FAD</keyword>